<dbReference type="InterPro" id="IPR019447">
    <property type="entry name" value="DNA/RNA-bd_Kin17_WH-like_dom"/>
</dbReference>
<dbReference type="GO" id="GO:0005737">
    <property type="term" value="C:cytoplasm"/>
    <property type="evidence" value="ECO:0007669"/>
    <property type="project" value="UniProtKB-SubCell"/>
</dbReference>
<feature type="coiled-coil region" evidence="23">
    <location>
        <begin position="149"/>
        <end position="176"/>
    </location>
</feature>
<evidence type="ECO:0000259" key="26">
    <source>
        <dbReference type="SMART" id="SM01253"/>
    </source>
</evidence>
<keyword evidence="11" id="KW-0862">Zinc</keyword>
<evidence type="ECO:0000256" key="17">
    <source>
        <dbReference type="ARBA" id="ARBA00023204"/>
    </source>
</evidence>
<keyword evidence="4" id="KW-0488">Methylation</keyword>
<keyword evidence="28" id="KW-1185">Reference proteome</keyword>
<evidence type="ECO:0000256" key="19">
    <source>
        <dbReference type="ARBA" id="ARBA00054469"/>
    </source>
</evidence>
<dbReference type="Pfam" id="PF18131">
    <property type="entry name" value="KN17_SH3"/>
    <property type="match status" value="1"/>
</dbReference>
<keyword evidence="7" id="KW-0235">DNA replication</keyword>
<evidence type="ECO:0000256" key="16">
    <source>
        <dbReference type="ARBA" id="ARBA00023172"/>
    </source>
</evidence>
<comment type="subunit">
    <text evidence="20">Associated with DNA polymerase alpha, RFC1 and cyclin A, in multiprotein DNA replication complexes. Also associates with replication origins at the G1/S phase boundary and throughout the S phase in vivo.</text>
</comment>
<evidence type="ECO:0000256" key="22">
    <source>
        <dbReference type="ARBA" id="ARBA00079987"/>
    </source>
</evidence>
<keyword evidence="6" id="KW-0507">mRNA processing</keyword>
<dbReference type="GO" id="GO:0006281">
    <property type="term" value="P:DNA repair"/>
    <property type="evidence" value="ECO:0007669"/>
    <property type="project" value="UniProtKB-KW"/>
</dbReference>
<comment type="similarity">
    <text evidence="3">Belongs to the KIN17 family.</text>
</comment>
<evidence type="ECO:0000256" key="13">
    <source>
        <dbReference type="ARBA" id="ARBA00023016"/>
    </source>
</evidence>
<evidence type="ECO:0000256" key="6">
    <source>
        <dbReference type="ARBA" id="ARBA00022664"/>
    </source>
</evidence>
<keyword evidence="17" id="KW-0234">DNA repair</keyword>
<feature type="non-terminal residue" evidence="27">
    <location>
        <position position="389"/>
    </location>
</feature>
<keyword evidence="14 23" id="KW-0175">Coiled coil</keyword>
<dbReference type="Proteomes" id="UP000660704">
    <property type="component" value="Unassembled WGS sequence"/>
</dbReference>
<dbReference type="PANTHER" id="PTHR12805">
    <property type="entry name" value="KIN17 KIN, ANTIGENIC DETERMINANT OF RECA PROTEIN HOMOLOG"/>
    <property type="match status" value="1"/>
</dbReference>
<evidence type="ECO:0000256" key="10">
    <source>
        <dbReference type="ARBA" id="ARBA00022771"/>
    </source>
</evidence>
<evidence type="ECO:0000256" key="8">
    <source>
        <dbReference type="ARBA" id="ARBA00022723"/>
    </source>
</evidence>
<dbReference type="Gene3D" id="2.30.30.140">
    <property type="match status" value="1"/>
</dbReference>
<evidence type="ECO:0000256" key="11">
    <source>
        <dbReference type="ARBA" id="ARBA00022833"/>
    </source>
</evidence>
<evidence type="ECO:0000256" key="3">
    <source>
        <dbReference type="ARBA" id="ARBA00008517"/>
    </source>
</evidence>
<dbReference type="SMART" id="SM01253">
    <property type="entry name" value="Kin17_mid"/>
    <property type="match status" value="1"/>
</dbReference>
<dbReference type="SUPFAM" id="SSF57667">
    <property type="entry name" value="beta-beta-alpha zinc fingers"/>
    <property type="match status" value="1"/>
</dbReference>
<dbReference type="SMART" id="SM00739">
    <property type="entry name" value="KOW"/>
    <property type="match status" value="1"/>
</dbReference>
<dbReference type="InterPro" id="IPR036236">
    <property type="entry name" value="Znf_C2H2_sf"/>
</dbReference>
<dbReference type="GO" id="GO:0003723">
    <property type="term" value="F:RNA binding"/>
    <property type="evidence" value="ECO:0007669"/>
    <property type="project" value="UniProtKB-KW"/>
</dbReference>
<name>A0A851JT52_9PASS</name>
<accession>A0A851JT52</accession>
<sequence length="389" mass="45206">MGKSDFLSPKAIANHIKSKGLQKLRWYCQMCQKQCRDENGFKCHCMSESHQRQLLLASENPQQFVDYFSEEFRNDFLELLRRRYGTKRVHNNIVYNEYISHREHIHMNATQWETLTDFTKWLGREGLCKVDETPKGWYIQYIDRDPETIRRQQEQERKKKQDLDDEEKTAKFIEQQVRRGLEGKELEMPVYTELNRGKGEEKVTFRLNKGASTSVAASSKTSVLGQNALKMVEGAVKRKEATHSSGQPKKKKKKSALDEIMELEEEKKITSRRDYWLQPEIIVKIVTKKLGEKYHKKKAVVTEVIDKYIAVVRVIDSGHKLKLDQTHLETVIPAPGKKVMVLNGGYRGNEGILESINEKRFSVTITIDSGPLKGRRVEDIQYEDVSKLA</sequence>
<evidence type="ECO:0000256" key="18">
    <source>
        <dbReference type="ARBA" id="ARBA00023242"/>
    </source>
</evidence>
<comment type="function">
    <text evidence="19">Involved in DNA replication and the cellular response to DNA damage. May participate in DNA replication factories and create a bridge between DNA replication and repair mediated by high molecular weight complexes. May play a role in illegitimate recombination and regulation of gene expression. May participate in mRNA processing. Binds, in vitro, to double-stranded DNA. Also shown to bind preferentially to curved DNA in vitro and in vivo. Binds via its C-terminal domain to RNA in vitro.</text>
</comment>
<protein>
    <recommendedName>
        <fullName evidence="21">DNA/RNA-binding protein KIN17</fullName>
    </recommendedName>
    <alternativeName>
        <fullName evidence="22">Binding to curved DNA</fullName>
    </alternativeName>
</protein>
<keyword evidence="12" id="KW-0694">RNA-binding</keyword>
<evidence type="ECO:0000256" key="5">
    <source>
        <dbReference type="ARBA" id="ARBA00022490"/>
    </source>
</evidence>
<dbReference type="GO" id="GO:0008270">
    <property type="term" value="F:zinc ion binding"/>
    <property type="evidence" value="ECO:0007669"/>
    <property type="project" value="UniProtKB-KW"/>
</dbReference>
<comment type="subcellular location">
    <subcellularLocation>
        <location evidence="2">Cytoplasm</location>
    </subcellularLocation>
    <subcellularLocation>
        <location evidence="1">Nucleus</location>
    </subcellularLocation>
</comment>
<dbReference type="InterPro" id="IPR038254">
    <property type="entry name" value="KIN17_WH-like_sf"/>
</dbReference>
<dbReference type="InterPro" id="IPR056767">
    <property type="entry name" value="C2H2-Znf_KIN17"/>
</dbReference>
<dbReference type="Gene3D" id="1.10.10.2030">
    <property type="entry name" value="DNA/RNA-binding protein Kin17, conserved domain"/>
    <property type="match status" value="1"/>
</dbReference>
<dbReference type="Pfam" id="PF25095">
    <property type="entry name" value="C2H2-zf_KIN17"/>
    <property type="match status" value="1"/>
</dbReference>
<keyword evidence="13" id="KW-0346">Stress response</keyword>
<dbReference type="InterPro" id="IPR005824">
    <property type="entry name" value="KOW"/>
</dbReference>
<feature type="domain" description="KOW" evidence="25">
    <location>
        <begin position="332"/>
        <end position="359"/>
    </location>
</feature>
<keyword evidence="8" id="KW-0479">Metal-binding</keyword>
<feature type="domain" description="DNA/RNA-binding protein Kin17 WH-like" evidence="26">
    <location>
        <begin position="52"/>
        <end position="178"/>
    </location>
</feature>
<evidence type="ECO:0000256" key="20">
    <source>
        <dbReference type="ARBA" id="ARBA00062063"/>
    </source>
</evidence>
<evidence type="ECO:0000256" key="9">
    <source>
        <dbReference type="ARBA" id="ARBA00022763"/>
    </source>
</evidence>
<keyword evidence="5" id="KW-0963">Cytoplasm</keyword>
<dbReference type="FunFam" id="2.30.30.140:FF:000031">
    <property type="entry name" value="DNA/RNA-binding protein KIN17 isoform X1"/>
    <property type="match status" value="1"/>
</dbReference>
<dbReference type="CDD" id="cd13155">
    <property type="entry name" value="KOW_KIN17"/>
    <property type="match status" value="1"/>
</dbReference>
<evidence type="ECO:0000256" key="2">
    <source>
        <dbReference type="ARBA" id="ARBA00004496"/>
    </source>
</evidence>
<keyword evidence="10" id="KW-0863">Zinc-finger</keyword>
<evidence type="ECO:0000259" key="25">
    <source>
        <dbReference type="SMART" id="SM00739"/>
    </source>
</evidence>
<evidence type="ECO:0000256" key="4">
    <source>
        <dbReference type="ARBA" id="ARBA00022481"/>
    </source>
</evidence>
<evidence type="ECO:0000256" key="23">
    <source>
        <dbReference type="SAM" id="Coils"/>
    </source>
</evidence>
<evidence type="ECO:0000256" key="12">
    <source>
        <dbReference type="ARBA" id="ARBA00022884"/>
    </source>
</evidence>
<keyword evidence="18" id="KW-0539">Nucleus</keyword>
<feature type="region of interest" description="Disordered" evidence="24">
    <location>
        <begin position="236"/>
        <end position="256"/>
    </location>
</feature>
<dbReference type="Gene3D" id="2.30.30.30">
    <property type="match status" value="1"/>
</dbReference>
<keyword evidence="15" id="KW-0238">DNA-binding</keyword>
<evidence type="ECO:0000256" key="15">
    <source>
        <dbReference type="ARBA" id="ARBA00023125"/>
    </source>
</evidence>
<dbReference type="Pfam" id="PF25092">
    <property type="entry name" value="SH3_KIN17_C"/>
    <property type="match status" value="1"/>
</dbReference>
<evidence type="ECO:0000256" key="14">
    <source>
        <dbReference type="ARBA" id="ARBA00023054"/>
    </source>
</evidence>
<gene>
    <name evidence="27" type="primary">Kin_1</name>
    <name evidence="27" type="ORF">DONATR_R13761</name>
</gene>
<dbReference type="EMBL" id="WBMY01017859">
    <property type="protein sequence ID" value="NXB82139.1"/>
    <property type="molecule type" value="Genomic_DNA"/>
</dbReference>
<keyword evidence="16" id="KW-0233">DNA recombination</keyword>
<evidence type="ECO:0000256" key="21">
    <source>
        <dbReference type="ARBA" id="ARBA00067573"/>
    </source>
</evidence>
<dbReference type="GO" id="GO:0006397">
    <property type="term" value="P:mRNA processing"/>
    <property type="evidence" value="ECO:0007669"/>
    <property type="project" value="UniProtKB-KW"/>
</dbReference>
<dbReference type="Pfam" id="PF10357">
    <property type="entry name" value="WH_KIN17"/>
    <property type="match status" value="1"/>
</dbReference>
<evidence type="ECO:0000313" key="28">
    <source>
        <dbReference type="Proteomes" id="UP000660704"/>
    </source>
</evidence>
<dbReference type="InterPro" id="IPR041330">
    <property type="entry name" value="KN17_SH3"/>
</dbReference>
<dbReference type="FunFam" id="2.30.30.30:FF:000021">
    <property type="entry name" value="DNA/RNA-binding protein KIN17, putative"/>
    <property type="match status" value="1"/>
</dbReference>
<dbReference type="FunFam" id="1.10.10.2030:FF:000001">
    <property type="entry name" value="DNA/RNA-binding protein KIN17, putative"/>
    <property type="match status" value="1"/>
</dbReference>
<dbReference type="GO" id="GO:0006260">
    <property type="term" value="P:DNA replication"/>
    <property type="evidence" value="ECO:0007669"/>
    <property type="project" value="UniProtKB-KW"/>
</dbReference>
<evidence type="ECO:0000256" key="1">
    <source>
        <dbReference type="ARBA" id="ARBA00004123"/>
    </source>
</evidence>
<dbReference type="InterPro" id="IPR014722">
    <property type="entry name" value="Rib_uL2_dom2"/>
</dbReference>
<keyword evidence="9" id="KW-0227">DNA damage</keyword>
<proteinExistence type="inferred from homology"/>
<evidence type="ECO:0000313" key="27">
    <source>
        <dbReference type="EMBL" id="NXB82139.1"/>
    </source>
</evidence>
<reference evidence="27" key="1">
    <citation type="submission" date="2019-09" db="EMBL/GenBank/DDBJ databases">
        <title>Bird 10,000 Genomes (B10K) Project - Family phase.</title>
        <authorList>
            <person name="Zhang G."/>
        </authorList>
    </citation>
    <scope>NUCLEOTIDE SEQUENCE</scope>
    <source>
        <strain evidence="27">B10K-DU-001-63</strain>
        <tissue evidence="27">Muscle</tissue>
    </source>
</reference>
<dbReference type="InterPro" id="IPR041995">
    <property type="entry name" value="KOW_KIN17"/>
</dbReference>
<dbReference type="PANTHER" id="PTHR12805:SF0">
    <property type="entry name" value="DNA_RNA-BINDING PROTEIN KIN17"/>
    <property type="match status" value="1"/>
</dbReference>
<organism evidence="27 28">
    <name type="scientific">Donacobius atricapilla</name>
    <dbReference type="NCBI Taxonomy" id="237420"/>
    <lineage>
        <taxon>Eukaryota</taxon>
        <taxon>Metazoa</taxon>
        <taxon>Chordata</taxon>
        <taxon>Craniata</taxon>
        <taxon>Vertebrata</taxon>
        <taxon>Euteleostomi</taxon>
        <taxon>Archelosauria</taxon>
        <taxon>Archosauria</taxon>
        <taxon>Dinosauria</taxon>
        <taxon>Saurischia</taxon>
        <taxon>Theropoda</taxon>
        <taxon>Coelurosauria</taxon>
        <taxon>Aves</taxon>
        <taxon>Neognathae</taxon>
        <taxon>Neoaves</taxon>
        <taxon>Telluraves</taxon>
        <taxon>Australaves</taxon>
        <taxon>Passeriformes</taxon>
        <taxon>Mimidae</taxon>
        <taxon>Donacobius</taxon>
    </lineage>
</organism>
<comment type="caution">
    <text evidence="27">The sequence shown here is derived from an EMBL/GenBank/DDBJ whole genome shotgun (WGS) entry which is preliminary data.</text>
</comment>
<dbReference type="AlphaFoldDB" id="A0A851JT52"/>
<dbReference type="GO" id="GO:0005634">
    <property type="term" value="C:nucleus"/>
    <property type="evidence" value="ECO:0007669"/>
    <property type="project" value="UniProtKB-SubCell"/>
</dbReference>
<dbReference type="GO" id="GO:0003690">
    <property type="term" value="F:double-stranded DNA binding"/>
    <property type="evidence" value="ECO:0007669"/>
    <property type="project" value="TreeGrafter"/>
</dbReference>
<dbReference type="InterPro" id="IPR037321">
    <property type="entry name" value="KIN17-like"/>
</dbReference>
<evidence type="ECO:0000256" key="24">
    <source>
        <dbReference type="SAM" id="MobiDB-lite"/>
    </source>
</evidence>
<evidence type="ECO:0000256" key="7">
    <source>
        <dbReference type="ARBA" id="ARBA00022705"/>
    </source>
</evidence>
<feature type="non-terminal residue" evidence="27">
    <location>
        <position position="1"/>
    </location>
</feature>
<dbReference type="GO" id="GO:0006310">
    <property type="term" value="P:DNA recombination"/>
    <property type="evidence" value="ECO:0007669"/>
    <property type="project" value="UniProtKB-KW"/>
</dbReference>